<evidence type="ECO:0000256" key="3">
    <source>
        <dbReference type="ARBA" id="ARBA00022833"/>
    </source>
</evidence>
<dbReference type="GO" id="GO:0006325">
    <property type="term" value="P:chromatin organization"/>
    <property type="evidence" value="ECO:0007669"/>
    <property type="project" value="UniProtKB-KW"/>
</dbReference>
<dbReference type="CDD" id="cd10529">
    <property type="entry name" value="SET_SETD5-like"/>
    <property type="match status" value="1"/>
</dbReference>
<keyword evidence="8" id="KW-1185">Reference proteome</keyword>
<proteinExistence type="predicted"/>
<dbReference type="SUPFAM" id="SSF82199">
    <property type="entry name" value="SET domain"/>
    <property type="match status" value="1"/>
</dbReference>
<feature type="compositionally biased region" description="Pro residues" evidence="5">
    <location>
        <begin position="73"/>
        <end position="88"/>
    </location>
</feature>
<dbReference type="InterPro" id="IPR001214">
    <property type="entry name" value="SET_dom"/>
</dbReference>
<dbReference type="GO" id="GO:0034967">
    <property type="term" value="C:Set3 complex"/>
    <property type="evidence" value="ECO:0007669"/>
    <property type="project" value="TreeGrafter"/>
</dbReference>
<feature type="region of interest" description="Disordered" evidence="5">
    <location>
        <begin position="1027"/>
        <end position="1050"/>
    </location>
</feature>
<evidence type="ECO:0000256" key="5">
    <source>
        <dbReference type="SAM" id="MobiDB-lite"/>
    </source>
</evidence>
<feature type="compositionally biased region" description="Polar residues" evidence="5">
    <location>
        <begin position="876"/>
        <end position="898"/>
    </location>
</feature>
<evidence type="ECO:0000313" key="8">
    <source>
        <dbReference type="Proteomes" id="UP000678393"/>
    </source>
</evidence>
<dbReference type="InterPro" id="IPR019786">
    <property type="entry name" value="Zinc_finger_PHD-type_CS"/>
</dbReference>
<feature type="region of interest" description="Disordered" evidence="5">
    <location>
        <begin position="1089"/>
        <end position="1113"/>
    </location>
</feature>
<dbReference type="GO" id="GO:0070210">
    <property type="term" value="C:Rpd3L-Expanded complex"/>
    <property type="evidence" value="ECO:0007669"/>
    <property type="project" value="TreeGrafter"/>
</dbReference>
<dbReference type="AlphaFoldDB" id="A0A8S3YID5"/>
<dbReference type="PROSITE" id="PS50280">
    <property type="entry name" value="SET"/>
    <property type="match status" value="1"/>
</dbReference>
<dbReference type="PANTHER" id="PTHR46462:SF3">
    <property type="entry name" value="UPSET, ISOFORM A"/>
    <property type="match status" value="1"/>
</dbReference>
<organism evidence="7 8">
    <name type="scientific">Candidula unifasciata</name>
    <dbReference type="NCBI Taxonomy" id="100452"/>
    <lineage>
        <taxon>Eukaryota</taxon>
        <taxon>Metazoa</taxon>
        <taxon>Spiralia</taxon>
        <taxon>Lophotrochozoa</taxon>
        <taxon>Mollusca</taxon>
        <taxon>Gastropoda</taxon>
        <taxon>Heterobranchia</taxon>
        <taxon>Euthyneura</taxon>
        <taxon>Panpulmonata</taxon>
        <taxon>Eupulmonata</taxon>
        <taxon>Stylommatophora</taxon>
        <taxon>Helicina</taxon>
        <taxon>Helicoidea</taxon>
        <taxon>Geomitridae</taxon>
        <taxon>Candidula</taxon>
    </lineage>
</organism>
<feature type="compositionally biased region" description="Low complexity" evidence="5">
    <location>
        <begin position="773"/>
        <end position="786"/>
    </location>
</feature>
<dbReference type="PANTHER" id="PTHR46462">
    <property type="entry name" value="UPSET, ISOFORM A"/>
    <property type="match status" value="1"/>
</dbReference>
<accession>A0A8S3YID5</accession>
<dbReference type="Gene3D" id="3.30.40.10">
    <property type="entry name" value="Zinc/RING finger domain, C3HC4 (zinc finger)"/>
    <property type="match status" value="1"/>
</dbReference>
<dbReference type="Pfam" id="PF00856">
    <property type="entry name" value="SET"/>
    <property type="match status" value="1"/>
</dbReference>
<feature type="region of interest" description="Disordered" evidence="5">
    <location>
        <begin position="772"/>
        <end position="829"/>
    </location>
</feature>
<comment type="caution">
    <text evidence="7">The sequence shown here is derived from an EMBL/GenBank/DDBJ whole genome shotgun (WGS) entry which is preliminary data.</text>
</comment>
<feature type="non-terminal residue" evidence="7">
    <location>
        <position position="1"/>
    </location>
</feature>
<evidence type="ECO:0000313" key="7">
    <source>
        <dbReference type="EMBL" id="CAG5116983.1"/>
    </source>
</evidence>
<feature type="region of interest" description="Disordered" evidence="5">
    <location>
        <begin position="609"/>
        <end position="721"/>
    </location>
</feature>
<feature type="compositionally biased region" description="Basic and acidic residues" evidence="5">
    <location>
        <begin position="652"/>
        <end position="694"/>
    </location>
</feature>
<dbReference type="SUPFAM" id="SSF57903">
    <property type="entry name" value="FYVE/PHD zinc finger"/>
    <property type="match status" value="1"/>
</dbReference>
<dbReference type="GO" id="GO:0008270">
    <property type="term" value="F:zinc ion binding"/>
    <property type="evidence" value="ECO:0007669"/>
    <property type="project" value="UniProtKB-KW"/>
</dbReference>
<dbReference type="SMART" id="SM00317">
    <property type="entry name" value="SET"/>
    <property type="match status" value="1"/>
</dbReference>
<keyword evidence="4" id="KW-0156">Chromatin regulator</keyword>
<name>A0A8S3YID5_9EUPU</name>
<keyword evidence="3" id="KW-0862">Zinc</keyword>
<dbReference type="PROSITE" id="PS01359">
    <property type="entry name" value="ZF_PHD_1"/>
    <property type="match status" value="1"/>
</dbReference>
<feature type="compositionally biased region" description="Basic and acidic residues" evidence="5">
    <location>
        <begin position="791"/>
        <end position="816"/>
    </location>
</feature>
<feature type="compositionally biased region" description="Basic and acidic residues" evidence="5">
    <location>
        <begin position="625"/>
        <end position="636"/>
    </location>
</feature>
<dbReference type="InterPro" id="IPR011011">
    <property type="entry name" value="Znf_FYVE_PHD"/>
</dbReference>
<dbReference type="OrthoDB" id="1928087at2759"/>
<feature type="compositionally biased region" description="Basic residues" evidence="5">
    <location>
        <begin position="861"/>
        <end position="874"/>
    </location>
</feature>
<keyword evidence="2" id="KW-0863">Zinc-finger</keyword>
<dbReference type="Proteomes" id="UP000678393">
    <property type="component" value="Unassembled WGS sequence"/>
</dbReference>
<feature type="region of interest" description="Disordered" evidence="5">
    <location>
        <begin position="850"/>
        <end position="900"/>
    </location>
</feature>
<feature type="compositionally biased region" description="Basic and acidic residues" evidence="5">
    <location>
        <begin position="702"/>
        <end position="721"/>
    </location>
</feature>
<evidence type="ECO:0000259" key="6">
    <source>
        <dbReference type="PROSITE" id="PS50280"/>
    </source>
</evidence>
<reference evidence="7" key="1">
    <citation type="submission" date="2021-04" db="EMBL/GenBank/DDBJ databases">
        <authorList>
            <consortium name="Molecular Ecology Group"/>
        </authorList>
    </citation>
    <scope>NUCLEOTIDE SEQUENCE</scope>
</reference>
<dbReference type="CDD" id="cd15550">
    <property type="entry name" value="PHD_MLL5"/>
    <property type="match status" value="1"/>
</dbReference>
<dbReference type="InterPro" id="IPR046341">
    <property type="entry name" value="SET_dom_sf"/>
</dbReference>
<dbReference type="GO" id="GO:0006355">
    <property type="term" value="P:regulation of DNA-templated transcription"/>
    <property type="evidence" value="ECO:0007669"/>
    <property type="project" value="TreeGrafter"/>
</dbReference>
<dbReference type="InterPro" id="IPR001965">
    <property type="entry name" value="Znf_PHD"/>
</dbReference>
<evidence type="ECO:0000256" key="4">
    <source>
        <dbReference type="ARBA" id="ARBA00022853"/>
    </source>
</evidence>
<protein>
    <recommendedName>
        <fullName evidence="6">SET domain-containing protein</fullName>
    </recommendedName>
</protein>
<feature type="compositionally biased region" description="Polar residues" evidence="5">
    <location>
        <begin position="1089"/>
        <end position="1100"/>
    </location>
</feature>
<dbReference type="EMBL" id="CAJHNH020000330">
    <property type="protein sequence ID" value="CAG5116983.1"/>
    <property type="molecule type" value="Genomic_DNA"/>
</dbReference>
<feature type="region of interest" description="Disordered" evidence="5">
    <location>
        <begin position="70"/>
        <end position="91"/>
    </location>
</feature>
<dbReference type="Pfam" id="PF20826">
    <property type="entry name" value="PHD_5"/>
    <property type="match status" value="1"/>
</dbReference>
<gene>
    <name evidence="7" type="ORF">CUNI_LOCUS2541</name>
</gene>
<evidence type="ECO:0000256" key="2">
    <source>
        <dbReference type="ARBA" id="ARBA00022771"/>
    </source>
</evidence>
<dbReference type="SMART" id="SM00249">
    <property type="entry name" value="PHD"/>
    <property type="match status" value="1"/>
</dbReference>
<evidence type="ECO:0000256" key="1">
    <source>
        <dbReference type="ARBA" id="ARBA00022723"/>
    </source>
</evidence>
<dbReference type="Gene3D" id="2.170.270.10">
    <property type="entry name" value="SET domain"/>
    <property type="match status" value="1"/>
</dbReference>
<dbReference type="InterPro" id="IPR013083">
    <property type="entry name" value="Znf_RING/FYVE/PHD"/>
</dbReference>
<sequence length="1113" mass="122996">MSIILRVGAVKSSRVHEAHYGSGDEASSYTDADVLDIPLPEHTYQRPHPPPSTLAHSNVGYFGLPYQDHNYGMPPPPSPPRPVSPRPSSPLQVNGVVQMEEEVKTTPFVSVVEEVVEDSITRCICGYLHDDGYMICCDRCSVWQHIDCMGVDRNNIPESYFCELCQPRQLDALKAKMLQKRKREELAARNVLSDSSATDTDPEEAANALAAMGKKLPTCKRKNLKHKRSPKVKDRQSPLKLKIGKGITHKKVKKAGKKEKENIKVSKPRKIFKSGPQRLKQGTSKNRPFLTMEQLSGDPWNSNLSPWVDSYEVAHENQYSAAVRELSSNSHLIGQSLDTPSIIMDQLLAQVACVADVKKNRKGLRAVQEIPAGQAIIEYKGRVVLRHDYDKEHAFVNSFKKLQPFVLFYSKLDVDLCVDARMYGNDARFVRRSCSPNSEVQHAFSQGNVYFVIVSRRDIIAGSEITIPFDYNYENCCYYVECACTKSSCMVSRFWKRLKNAQKSPPAEMGVKRKRQPSGKETCKINLEDKLNCSSSQGSPTKASMSPVKALQMKLTPPVASSPLSSLSSPIKLSNVCTLLAASALLDGQPELATSLKLEVPELLPQTPVLQLPPKSATASRRGSRLSEDSIKEEKPVVAPIVPVKEKHKTKEPKPKDKENKDAHPLNVEIKKERRPSLRRHSQEDLQDIVDVKPEPLASPVHDSEDAHSSSECPRKLTREERKLDAIMKAFEKMEKREERRKEAMARGDCAAKKCHADHKVRKHECDGGMNCAAASSSHTTSQDSSPDAVDFVKTEPSVNDHQEIKPSEAASEVKPESAASVVSPDAGSKQCVGTAFPLLTLPALPETTPAAAKIESPQKPVRKSDKRKRRKSRVQSTTAIPDAASVSTDEGNSNSNFPIGPLSVPATPCLIPVNTSSVQHVDMEDGLFKYIKTKKHLFEEWASRHEDESKREEEIFVQCLPNSHVNTMDHLQRRHSHSVSCSSRNTESSAGSAKKRWLRQAMHEVPPPIAFNSSLSVSTEYGGLSPVHGGASPNPGTCLGSPGTSSPLDFVTPLKKRRLMRESVSNEPSNGLASSASSRVLADSFTPDSLSITTKTNGVKQFFPAHRHSTDD</sequence>
<keyword evidence="1" id="KW-0479">Metal-binding</keyword>
<dbReference type="FunFam" id="3.30.40.10:FF:000150">
    <property type="entry name" value="Inactive histone-lysine N-methyltransferase 2E"/>
    <property type="match status" value="1"/>
</dbReference>
<feature type="domain" description="SET" evidence="6">
    <location>
        <begin position="340"/>
        <end position="470"/>
    </location>
</feature>